<comment type="function">
    <text evidence="5">Pectinolytic enzymes consist of four classes of enzymes: pectin lyase, polygalacturonase, pectin methylesterase and rhamnogalacturonase. Among pectinolytic enzymes, pectin lyase is the most important in depolymerization of pectin, since it cleaves internal glycosidic bonds of highly methylated pectins.</text>
</comment>
<dbReference type="SUPFAM" id="SSF51126">
    <property type="entry name" value="Pectin lyase-like"/>
    <property type="match status" value="1"/>
</dbReference>
<protein>
    <recommendedName>
        <fullName evidence="6">pectin lyase</fullName>
        <ecNumber evidence="6">4.2.2.10</ecNumber>
    </recommendedName>
</protein>
<dbReference type="EnsemblProtists" id="PYU1_T002413">
    <property type="protein sequence ID" value="PYU1_T002413"/>
    <property type="gene ID" value="PYU1_G002410"/>
</dbReference>
<dbReference type="PANTHER" id="PTHR31683">
    <property type="entry name" value="PECTATE LYASE 18-RELATED"/>
    <property type="match status" value="1"/>
</dbReference>
<dbReference type="Gene3D" id="2.160.20.10">
    <property type="entry name" value="Single-stranded right-handed beta-helix, Pectin lyase-like"/>
    <property type="match status" value="1"/>
</dbReference>
<dbReference type="InterPro" id="IPR012334">
    <property type="entry name" value="Pectin_lyas_fold"/>
</dbReference>
<reference evidence="10" key="1">
    <citation type="journal article" date="2010" name="Genome Biol.">
        <title>Genome sequence of the necrotrophic plant pathogen Pythium ultimum reveals original pathogenicity mechanisms and effector repertoire.</title>
        <authorList>
            <person name="Levesque C.A."/>
            <person name="Brouwer H."/>
            <person name="Cano L."/>
            <person name="Hamilton J.P."/>
            <person name="Holt C."/>
            <person name="Huitema E."/>
            <person name="Raffaele S."/>
            <person name="Robideau G.P."/>
            <person name="Thines M."/>
            <person name="Win J."/>
            <person name="Zerillo M.M."/>
            <person name="Beakes G.W."/>
            <person name="Boore J.L."/>
            <person name="Busam D."/>
            <person name="Dumas B."/>
            <person name="Ferriera S."/>
            <person name="Fuerstenberg S.I."/>
            <person name="Gachon C.M."/>
            <person name="Gaulin E."/>
            <person name="Govers F."/>
            <person name="Grenville-Briggs L."/>
            <person name="Horner N."/>
            <person name="Hostetler J."/>
            <person name="Jiang R.H."/>
            <person name="Johnson J."/>
            <person name="Krajaejun T."/>
            <person name="Lin H."/>
            <person name="Meijer H.J."/>
            <person name="Moore B."/>
            <person name="Morris P."/>
            <person name="Phuntmart V."/>
            <person name="Puiu D."/>
            <person name="Shetty J."/>
            <person name="Stajich J.E."/>
            <person name="Tripathy S."/>
            <person name="Wawra S."/>
            <person name="van West P."/>
            <person name="Whitty B.R."/>
            <person name="Coutinho P.M."/>
            <person name="Henrissat B."/>
            <person name="Martin F."/>
            <person name="Thomas P.D."/>
            <person name="Tyler B.M."/>
            <person name="De Vries R.P."/>
            <person name="Kamoun S."/>
            <person name="Yandell M."/>
            <person name="Tisserat N."/>
            <person name="Buell C.R."/>
        </authorList>
    </citation>
    <scope>NUCLEOTIDE SEQUENCE</scope>
    <source>
        <strain evidence="10">DAOM:BR144</strain>
    </source>
</reference>
<keyword evidence="7" id="KW-0732">Signal</keyword>
<organism evidence="9 10">
    <name type="scientific">Globisporangium ultimum (strain ATCC 200006 / CBS 805.95 / DAOM BR144)</name>
    <name type="common">Pythium ultimum</name>
    <dbReference type="NCBI Taxonomy" id="431595"/>
    <lineage>
        <taxon>Eukaryota</taxon>
        <taxon>Sar</taxon>
        <taxon>Stramenopiles</taxon>
        <taxon>Oomycota</taxon>
        <taxon>Peronosporomycetes</taxon>
        <taxon>Pythiales</taxon>
        <taxon>Pythiaceae</taxon>
        <taxon>Globisporangium</taxon>
    </lineage>
</organism>
<dbReference type="EC" id="4.2.2.10" evidence="6"/>
<dbReference type="GO" id="GO:0047490">
    <property type="term" value="F:pectin lyase activity"/>
    <property type="evidence" value="ECO:0007669"/>
    <property type="project" value="UniProtKB-EC"/>
</dbReference>
<dbReference type="GO" id="GO:0030570">
    <property type="term" value="F:pectate lyase activity"/>
    <property type="evidence" value="ECO:0007669"/>
    <property type="project" value="InterPro"/>
</dbReference>
<evidence type="ECO:0000256" key="7">
    <source>
        <dbReference type="SAM" id="SignalP"/>
    </source>
</evidence>
<dbReference type="eggNOG" id="ENOG502QQGH">
    <property type="taxonomic scope" value="Eukaryota"/>
</dbReference>
<keyword evidence="10" id="KW-1185">Reference proteome</keyword>
<evidence type="ECO:0000256" key="5">
    <source>
        <dbReference type="ARBA" id="ARBA00037631"/>
    </source>
</evidence>
<dbReference type="PANTHER" id="PTHR31683:SF67">
    <property type="entry name" value="PECTIN LYASE F-RELATED"/>
    <property type="match status" value="1"/>
</dbReference>
<evidence type="ECO:0000313" key="10">
    <source>
        <dbReference type="Proteomes" id="UP000019132"/>
    </source>
</evidence>
<dbReference type="InterPro" id="IPR011050">
    <property type="entry name" value="Pectin_lyase_fold/virulence"/>
</dbReference>
<proteinExistence type="predicted"/>
<dbReference type="VEuPathDB" id="FungiDB:PYU1_G002410"/>
<keyword evidence="2" id="KW-0325">Glycoprotein</keyword>
<evidence type="ECO:0000256" key="4">
    <source>
        <dbReference type="ARBA" id="ARBA00036818"/>
    </source>
</evidence>
<dbReference type="SMART" id="SM00656">
    <property type="entry name" value="Amb_all"/>
    <property type="match status" value="1"/>
</dbReference>
<reference evidence="10" key="2">
    <citation type="submission" date="2010-04" db="EMBL/GenBank/DDBJ databases">
        <authorList>
            <person name="Buell R."/>
            <person name="Hamilton J."/>
            <person name="Hostetler J."/>
        </authorList>
    </citation>
    <scope>NUCLEOTIDE SEQUENCE [LARGE SCALE GENOMIC DNA]</scope>
    <source>
        <strain evidence="10">DAOM:BR144</strain>
    </source>
</reference>
<dbReference type="InterPro" id="IPR045032">
    <property type="entry name" value="PEL"/>
</dbReference>
<dbReference type="AlphaFoldDB" id="K3WBS2"/>
<dbReference type="Pfam" id="PF00544">
    <property type="entry name" value="Pectate_lyase_4"/>
    <property type="match status" value="1"/>
</dbReference>
<dbReference type="HOGENOM" id="CLU_021980_1_0_1"/>
<keyword evidence="3" id="KW-0456">Lyase</keyword>
<evidence type="ECO:0000313" key="9">
    <source>
        <dbReference type="EnsemblProtists" id="PYU1_T002413"/>
    </source>
</evidence>
<accession>K3WBS2</accession>
<evidence type="ECO:0000259" key="8">
    <source>
        <dbReference type="SMART" id="SM00656"/>
    </source>
</evidence>
<dbReference type="STRING" id="431595.K3WBS2"/>
<evidence type="ECO:0000256" key="2">
    <source>
        <dbReference type="ARBA" id="ARBA00023180"/>
    </source>
</evidence>
<dbReference type="Proteomes" id="UP000019132">
    <property type="component" value="Unassembled WGS sequence"/>
</dbReference>
<feature type="chain" id="PRO_5003867484" description="pectin lyase" evidence="7">
    <location>
        <begin position="22"/>
        <end position="405"/>
    </location>
</feature>
<comment type="catalytic activity">
    <reaction evidence="4">
        <text>Eliminative cleavage of (1-&gt;4)-alpha-D-galacturonan methyl ester to give oligosaccharides with 4-deoxy-6-O-methyl-alpha-D-galact-4-enuronosyl groups at their non-reducing ends.</text>
        <dbReference type="EC" id="4.2.2.10"/>
    </reaction>
</comment>
<dbReference type="InterPro" id="IPR002022">
    <property type="entry name" value="Pec_lyase"/>
</dbReference>
<dbReference type="OMA" id="RQFIVSH"/>
<name>K3WBS2_GLOUD</name>
<evidence type="ECO:0000256" key="3">
    <source>
        <dbReference type="ARBA" id="ARBA00023239"/>
    </source>
</evidence>
<sequence length="405" mass="42909">MKIFRFALVFVAAALAQTTSAITIGSAPGLAAGTTGGGSATPVYPTTIAQLKSYLSDSTTRVIYLNRSFDFRGTEGTKTEAGCRPLSNRQCIAKNNGYKGQDVILQSGGMANTGGCVEGTSVTVTYDIAATKNPLQVGPNKTIRGIGTSGVIIGKGLWLNGDNIILQNVHITNLNPHLIWGGDAIYMQGTNGGTTPQQKIWIDHVKISNIGRQMMAVNSAGAKTMTISNSEFDGQTQYSATCDGRHYWTFLFFGTESRISMIKNYVHHTSGRSPKFGGSGDSKTDVVAHAVNNYWADNSGFSFDAAEKSYVLMEGNYFQSTVNPNLDDSTTTGAVFVPTSSNQNYCKLYLGRNCQLNVLSSSGALKGRSDSTAIAKLKGLTAGYTPVAAAKLTKATANFGVGNLS</sequence>
<evidence type="ECO:0000256" key="1">
    <source>
        <dbReference type="ARBA" id="ARBA00023157"/>
    </source>
</evidence>
<dbReference type="InParanoid" id="K3WBS2"/>
<feature type="signal peptide" evidence="7">
    <location>
        <begin position="1"/>
        <end position="21"/>
    </location>
</feature>
<reference evidence="9" key="3">
    <citation type="submission" date="2014-11" db="UniProtKB">
        <authorList>
            <consortium name="EnsemblProtists"/>
        </authorList>
    </citation>
    <scope>IDENTIFICATION</scope>
    <source>
        <strain evidence="9">DAOM BR144</strain>
    </source>
</reference>
<evidence type="ECO:0000256" key="6">
    <source>
        <dbReference type="ARBA" id="ARBA00039082"/>
    </source>
</evidence>
<feature type="domain" description="Pectate lyase" evidence="8">
    <location>
        <begin position="100"/>
        <end position="324"/>
    </location>
</feature>
<keyword evidence="1" id="KW-1015">Disulfide bond</keyword>